<feature type="chain" id="PRO_5012368179" evidence="1">
    <location>
        <begin position="23"/>
        <end position="280"/>
    </location>
</feature>
<reference evidence="2" key="1">
    <citation type="submission" date="2015-04" db="EMBL/GenBank/DDBJ databases">
        <authorList>
            <person name="Syromyatnikov M.Y."/>
            <person name="Popov V.N."/>
        </authorList>
    </citation>
    <scope>NUCLEOTIDE SEQUENCE</scope>
    <source>
        <strain evidence="2">MO-1</strain>
    </source>
</reference>
<evidence type="ECO:0000313" key="2">
    <source>
        <dbReference type="EMBL" id="CRH07476.1"/>
    </source>
</evidence>
<keyword evidence="1" id="KW-0732">Signal</keyword>
<organism evidence="2">
    <name type="scientific">Magnetococcus massalia (strain MO-1)</name>
    <dbReference type="NCBI Taxonomy" id="451514"/>
    <lineage>
        <taxon>Bacteria</taxon>
        <taxon>Pseudomonadati</taxon>
        <taxon>Pseudomonadota</taxon>
        <taxon>Magnetococcia</taxon>
        <taxon>Magnetococcales</taxon>
        <taxon>Magnetococcaceae</taxon>
        <taxon>Magnetococcus</taxon>
    </lineage>
</organism>
<gene>
    <name evidence="2" type="ORF">MAGMO_3339</name>
</gene>
<dbReference type="Gene3D" id="3.40.190.10">
    <property type="entry name" value="Periplasmic binding protein-like II"/>
    <property type="match status" value="2"/>
</dbReference>
<evidence type="ECO:0000256" key="1">
    <source>
        <dbReference type="SAM" id="SignalP"/>
    </source>
</evidence>
<accession>A0A1S7LNY5</accession>
<dbReference type="PANTHER" id="PTHR35841">
    <property type="entry name" value="PHOSPHONATES-BINDING PERIPLASMIC PROTEIN"/>
    <property type="match status" value="1"/>
</dbReference>
<dbReference type="AlphaFoldDB" id="A0A1S7LNY5"/>
<name>A0A1S7LNY5_MAGMO</name>
<sequence length="280" mass="30921">MKKRTSLITLIAAIGAALPAYAQAEEKIVLSFGIVPQQSAIKLARKWTPIFHYLGKKTGYSLRFKTAPNIPTFEKRVSDQQYDIAYMNPYHYTTFAENPGYTAFAKQKDKKIKGIIVVHKDSTHQTLGDLSKQQLAFPAPAAFAASVLPRSKMGGDGVTFTPNYVSSHDSVYRTVAKGIFTAGGGIKRTFNNVDPAIRQQLRILWTTPGYTPHAFAARPGLDPQVIHNLQQAMVEMSDDPAANHLLKAINFKGFTPANNGDWDDVRSLNITQLLGELISR</sequence>
<feature type="signal peptide" evidence="1">
    <location>
        <begin position="1"/>
        <end position="22"/>
    </location>
</feature>
<dbReference type="EMBL" id="LO017727">
    <property type="protein sequence ID" value="CRH07476.1"/>
    <property type="molecule type" value="Genomic_DNA"/>
</dbReference>
<protein>
    <submittedName>
        <fullName evidence="2">Putative periplasmic binding protein-related protein</fullName>
    </submittedName>
</protein>
<dbReference type="PANTHER" id="PTHR35841:SF1">
    <property type="entry name" value="PHOSPHONATES-BINDING PERIPLASMIC PROTEIN"/>
    <property type="match status" value="1"/>
</dbReference>
<proteinExistence type="predicted"/>
<dbReference type="SUPFAM" id="SSF53850">
    <property type="entry name" value="Periplasmic binding protein-like II"/>
    <property type="match status" value="1"/>
</dbReference>
<dbReference type="Pfam" id="PF12974">
    <property type="entry name" value="Phosphonate-bd"/>
    <property type="match status" value="1"/>
</dbReference>